<evidence type="ECO:0000256" key="1">
    <source>
        <dbReference type="SAM" id="MobiDB-lite"/>
    </source>
</evidence>
<accession>A0A5N6C513</accession>
<proteinExistence type="predicted"/>
<name>A0A5N6C513_9ACTN</name>
<dbReference type="Gene3D" id="3.30.300.20">
    <property type="match status" value="1"/>
</dbReference>
<dbReference type="EMBL" id="VDMA02000001">
    <property type="protein sequence ID" value="KAB8187818.1"/>
    <property type="molecule type" value="Genomic_DNA"/>
</dbReference>
<dbReference type="PANTHER" id="PTHR39624">
    <property type="entry name" value="PROTEIN INVOLVED IN RIMO-MEDIATED BETA-METHYLTHIOLATION OF RIBOSOMAL PROTEIN S12 YCAO"/>
    <property type="match status" value="1"/>
</dbReference>
<feature type="region of interest" description="Disordered" evidence="1">
    <location>
        <begin position="30"/>
        <end position="50"/>
    </location>
</feature>
<dbReference type="InterPro" id="IPR015946">
    <property type="entry name" value="KH_dom-like_a/b"/>
</dbReference>
<dbReference type="PANTHER" id="PTHR39624:SF2">
    <property type="entry name" value="OSMC-LIKE PROTEIN"/>
    <property type="match status" value="1"/>
</dbReference>
<dbReference type="InterPro" id="IPR036102">
    <property type="entry name" value="OsmC/Ohrsf"/>
</dbReference>
<dbReference type="SUPFAM" id="SSF82784">
    <property type="entry name" value="OsmC-like"/>
    <property type="match status" value="1"/>
</dbReference>
<keyword evidence="3" id="KW-1185">Reference proteome</keyword>
<sequence>MPPSWSVANQGTPGSCSLRCRNRLLTLRMRPPATGHGHTRIEPNRTRGCAMSEPRDGVIRVAWHGADRFDVRIRRHVVRADQPADVGGSDTGPTPAELFVGSVAAGVACCAERYLRQRQLPAGVGVTARYGLGVCPGRIDSIELSVEAPGLPAGLRASLLSVLEHCAVCTTLRVPPRVTFEVRQAVPETAVPAVHRPYGGPRPGPARSSGPQG</sequence>
<protein>
    <recommendedName>
        <fullName evidence="4">OsmC family peroxiredoxin</fullName>
    </recommendedName>
</protein>
<comment type="caution">
    <text evidence="2">The sequence shown here is derived from an EMBL/GenBank/DDBJ whole genome shotgun (WGS) entry which is preliminary data.</text>
</comment>
<dbReference type="AlphaFoldDB" id="A0A5N6C513"/>
<feature type="region of interest" description="Disordered" evidence="1">
    <location>
        <begin position="192"/>
        <end position="213"/>
    </location>
</feature>
<dbReference type="Proteomes" id="UP000313066">
    <property type="component" value="Unassembled WGS sequence"/>
</dbReference>
<reference evidence="2 3" key="1">
    <citation type="submission" date="2019-10" db="EMBL/GenBank/DDBJ databases">
        <title>Nonomuraea sp. nov., isolated from Phyllanthus amarus.</title>
        <authorList>
            <person name="Klykleung N."/>
            <person name="Tanasupawat S."/>
        </authorList>
    </citation>
    <scope>NUCLEOTIDE SEQUENCE [LARGE SCALE GENOMIC DNA]</scope>
    <source>
        <strain evidence="2 3">CR1-09</strain>
    </source>
</reference>
<evidence type="ECO:0000313" key="3">
    <source>
        <dbReference type="Proteomes" id="UP000313066"/>
    </source>
</evidence>
<gene>
    <name evidence="2" type="ORF">FH610_001200</name>
</gene>
<organism evidence="2 3">
    <name type="scientific">Microbispora catharanthi</name>
    <dbReference type="NCBI Taxonomy" id="1712871"/>
    <lineage>
        <taxon>Bacteria</taxon>
        <taxon>Bacillati</taxon>
        <taxon>Actinomycetota</taxon>
        <taxon>Actinomycetes</taxon>
        <taxon>Streptosporangiales</taxon>
        <taxon>Streptosporangiaceae</taxon>
        <taxon>Microbispora</taxon>
    </lineage>
</organism>
<evidence type="ECO:0000313" key="2">
    <source>
        <dbReference type="EMBL" id="KAB8187818.1"/>
    </source>
</evidence>
<evidence type="ECO:0008006" key="4">
    <source>
        <dbReference type="Google" id="ProtNLM"/>
    </source>
</evidence>